<dbReference type="EMBL" id="KJ831644">
    <property type="protein sequence ID" value="AIK19262.1"/>
    <property type="molecule type" value="mRNA"/>
</dbReference>
<feature type="domain" description="Glutamate/phenylalanine/leucine/valine/L-tryptophan dehydrogenase C-terminal" evidence="1">
    <location>
        <begin position="2"/>
        <end position="100"/>
    </location>
</feature>
<dbReference type="Gene3D" id="3.40.50.720">
    <property type="entry name" value="NAD(P)-binding Rossmann-like Domain"/>
    <property type="match status" value="1"/>
</dbReference>
<dbReference type="SUPFAM" id="SSF51735">
    <property type="entry name" value="NAD(P)-binding Rossmann-fold domains"/>
    <property type="match status" value="1"/>
</dbReference>
<feature type="non-terminal residue" evidence="2">
    <location>
        <position position="101"/>
    </location>
</feature>
<dbReference type="Pfam" id="PF00208">
    <property type="entry name" value="ELFV_dehydrog"/>
    <property type="match status" value="1"/>
</dbReference>
<evidence type="ECO:0000259" key="1">
    <source>
        <dbReference type="Pfam" id="PF00208"/>
    </source>
</evidence>
<protein>
    <submittedName>
        <fullName evidence="2">NADP-dependent glutamate dehydrogenase 2</fullName>
    </submittedName>
</protein>
<name>A0A076V390_9FUNG</name>
<dbReference type="AlphaFoldDB" id="A0A076V390"/>
<gene>
    <name evidence="2" type="primary">gdh3</name>
</gene>
<reference evidence="2" key="1">
    <citation type="submission" date="2014-05" db="EMBL/GenBank/DDBJ databases">
        <authorList>
            <person name="Pathan E.K."/>
            <person name="Ghormade V."/>
            <person name="Deshpande M.V."/>
        </authorList>
    </citation>
    <scope>NUCLEOTIDE SEQUENCE</scope>
    <source>
        <strain evidence="2">CSIR-NCL14</strain>
    </source>
</reference>
<accession>A0A076V390</accession>
<dbReference type="GO" id="GO:0016491">
    <property type="term" value="F:oxidoreductase activity"/>
    <property type="evidence" value="ECO:0007669"/>
    <property type="project" value="InterPro"/>
</dbReference>
<dbReference type="InterPro" id="IPR036291">
    <property type="entry name" value="NAD(P)-bd_dom_sf"/>
</dbReference>
<sequence>TISGSGNVAQYAALKVIELGGGCILSESGETEEQIHDQIHDIASAKMQFKSLAEVIDEASTWSESKMKYVQCARWVTVVSQVDIALQCATWNQVSFDEAKQ</sequence>
<proteinExistence type="evidence at transcript level"/>
<dbReference type="InterPro" id="IPR006096">
    <property type="entry name" value="Glu/Leu/Phe/Val/Trp_DH_C"/>
</dbReference>
<evidence type="ECO:0000313" key="2">
    <source>
        <dbReference type="EMBL" id="AIK19262.1"/>
    </source>
</evidence>
<feature type="non-terminal residue" evidence="2">
    <location>
        <position position="1"/>
    </location>
</feature>
<dbReference type="GO" id="GO:0006520">
    <property type="term" value="P:amino acid metabolic process"/>
    <property type="evidence" value="ECO:0007669"/>
    <property type="project" value="InterPro"/>
</dbReference>
<organism evidence="2">
    <name type="scientific">Benjaminiella poitrasii</name>
    <dbReference type="NCBI Taxonomy" id="64631"/>
    <lineage>
        <taxon>Eukaryota</taxon>
        <taxon>Fungi</taxon>
        <taxon>Fungi incertae sedis</taxon>
        <taxon>Mucoromycota</taxon>
        <taxon>Mucoromycotina</taxon>
        <taxon>Mucoromycetes</taxon>
        <taxon>Mucorales</taxon>
        <taxon>Mucorineae</taxon>
        <taxon>Mucoraceae</taxon>
        <taxon>Benjaminiella</taxon>
    </lineage>
</organism>